<dbReference type="Gene3D" id="3.90.226.10">
    <property type="entry name" value="2-enoyl-CoA Hydratase, Chain A, domain 1"/>
    <property type="match status" value="2"/>
</dbReference>
<dbReference type="InterPro" id="IPR013537">
    <property type="entry name" value="AcCoA_COase_cen"/>
</dbReference>
<feature type="domain" description="Lipoyl-binding" evidence="16">
    <location>
        <begin position="670"/>
        <end position="744"/>
    </location>
</feature>
<dbReference type="PROSITE" id="PS50975">
    <property type="entry name" value="ATP_GRASP"/>
    <property type="match status" value="1"/>
</dbReference>
<dbReference type="SUPFAM" id="SSF52096">
    <property type="entry name" value="ClpP/crotonase"/>
    <property type="match status" value="2"/>
</dbReference>
<dbReference type="PROSITE" id="PS00867">
    <property type="entry name" value="CPSASE_2"/>
    <property type="match status" value="1"/>
</dbReference>
<dbReference type="InterPro" id="IPR011763">
    <property type="entry name" value="COA_CT_C"/>
</dbReference>
<keyword evidence="11" id="KW-0511">Multifunctional enzyme</keyword>
<evidence type="ECO:0000256" key="13">
    <source>
        <dbReference type="ARBA" id="ARBA00048600"/>
    </source>
</evidence>
<keyword evidence="8" id="KW-0443">Lipid metabolism</keyword>
<evidence type="ECO:0000259" key="17">
    <source>
        <dbReference type="PROSITE" id="PS50975"/>
    </source>
</evidence>
<dbReference type="Gene3D" id="3.40.50.20">
    <property type="match status" value="1"/>
</dbReference>
<feature type="domain" description="Biotin carboxylation" evidence="18">
    <location>
        <begin position="35"/>
        <end position="543"/>
    </location>
</feature>
<evidence type="ECO:0000259" key="18">
    <source>
        <dbReference type="PROSITE" id="PS50979"/>
    </source>
</evidence>
<dbReference type="InterPro" id="IPR029045">
    <property type="entry name" value="ClpP/crotonase-like_dom_sf"/>
</dbReference>
<comment type="pathway">
    <text evidence="2">Lipid metabolism; malonyl-CoA biosynthesis; malonyl-CoA from acetyl-CoA: step 1/1.</text>
</comment>
<evidence type="ECO:0000256" key="9">
    <source>
        <dbReference type="ARBA" id="ARBA00023160"/>
    </source>
</evidence>
<evidence type="ECO:0000256" key="14">
    <source>
        <dbReference type="PROSITE-ProRule" id="PRU00409"/>
    </source>
</evidence>
<evidence type="ECO:0000256" key="5">
    <source>
        <dbReference type="ARBA" id="ARBA00022741"/>
    </source>
</evidence>
<dbReference type="InterPro" id="IPR016185">
    <property type="entry name" value="PreATP-grasp_dom_sf"/>
</dbReference>
<dbReference type="Pfam" id="PF02786">
    <property type="entry name" value="CPSase_L_D2"/>
    <property type="match status" value="1"/>
</dbReference>
<dbReference type="OrthoDB" id="14612at2759"/>
<dbReference type="EMBL" id="JANBPY010000924">
    <property type="protein sequence ID" value="KAJ1962721.1"/>
    <property type="molecule type" value="Genomic_DNA"/>
</dbReference>
<dbReference type="Gene3D" id="2.40.50.100">
    <property type="match status" value="1"/>
</dbReference>
<evidence type="ECO:0000256" key="1">
    <source>
        <dbReference type="ARBA" id="ARBA00001953"/>
    </source>
</evidence>
<dbReference type="InterPro" id="IPR011762">
    <property type="entry name" value="COA_CT_N"/>
</dbReference>
<dbReference type="GO" id="GO:0005524">
    <property type="term" value="F:ATP binding"/>
    <property type="evidence" value="ECO:0007669"/>
    <property type="project" value="UniProtKB-UniRule"/>
</dbReference>
<dbReference type="PROSITE" id="PS50968">
    <property type="entry name" value="BIOTINYL_LIPOYL"/>
    <property type="match status" value="1"/>
</dbReference>
<evidence type="ECO:0000256" key="3">
    <source>
        <dbReference type="ARBA" id="ARBA00022516"/>
    </source>
</evidence>
<dbReference type="GO" id="GO:0005739">
    <property type="term" value="C:mitochondrion"/>
    <property type="evidence" value="ECO:0007669"/>
    <property type="project" value="TreeGrafter"/>
</dbReference>
<comment type="catalytic activity">
    <reaction evidence="12">
        <text>hydrogencarbonate + acetyl-CoA + ATP = malonyl-CoA + ADP + phosphate + H(+)</text>
        <dbReference type="Rhea" id="RHEA:11308"/>
        <dbReference type="ChEBI" id="CHEBI:15378"/>
        <dbReference type="ChEBI" id="CHEBI:17544"/>
        <dbReference type="ChEBI" id="CHEBI:30616"/>
        <dbReference type="ChEBI" id="CHEBI:43474"/>
        <dbReference type="ChEBI" id="CHEBI:57288"/>
        <dbReference type="ChEBI" id="CHEBI:57384"/>
        <dbReference type="ChEBI" id="CHEBI:456216"/>
        <dbReference type="EC" id="6.4.1.2"/>
    </reaction>
</comment>
<keyword evidence="6" id="KW-0276">Fatty acid metabolism</keyword>
<evidence type="ECO:0000256" key="15">
    <source>
        <dbReference type="SAM" id="MobiDB-lite"/>
    </source>
</evidence>
<dbReference type="FunFam" id="2.40.50.100:FF:000005">
    <property type="entry name" value="Acetyl-CoA carboxylase 1"/>
    <property type="match status" value="1"/>
</dbReference>
<feature type="compositionally biased region" description="Polar residues" evidence="15">
    <location>
        <begin position="857"/>
        <end position="866"/>
    </location>
</feature>
<dbReference type="InterPro" id="IPR011761">
    <property type="entry name" value="ATP-grasp"/>
</dbReference>
<feature type="domain" description="CoA carboxyltransferase C-terminal" evidence="20">
    <location>
        <begin position="1857"/>
        <end position="1921"/>
    </location>
</feature>
<evidence type="ECO:0000256" key="2">
    <source>
        <dbReference type="ARBA" id="ARBA00004956"/>
    </source>
</evidence>
<feature type="region of interest" description="Disordered" evidence="15">
    <location>
        <begin position="856"/>
        <end position="881"/>
    </location>
</feature>
<dbReference type="GO" id="GO:0003989">
    <property type="term" value="F:acetyl-CoA carboxylase activity"/>
    <property type="evidence" value="ECO:0007669"/>
    <property type="project" value="UniProtKB-EC"/>
</dbReference>
<evidence type="ECO:0000256" key="12">
    <source>
        <dbReference type="ARBA" id="ARBA00048065"/>
    </source>
</evidence>
<dbReference type="Pfam" id="PF02785">
    <property type="entry name" value="Biotin_carb_C"/>
    <property type="match status" value="1"/>
</dbReference>
<feature type="non-terminal residue" evidence="21">
    <location>
        <position position="1"/>
    </location>
</feature>
<dbReference type="Pfam" id="PF00364">
    <property type="entry name" value="Biotin_lipoyl"/>
    <property type="match status" value="1"/>
</dbReference>
<dbReference type="PROSITE" id="PS50989">
    <property type="entry name" value="COA_CT_CTER"/>
    <property type="match status" value="1"/>
</dbReference>
<dbReference type="Pfam" id="PF21385">
    <property type="entry name" value="ACCA_BT"/>
    <property type="match status" value="1"/>
</dbReference>
<dbReference type="FunFam" id="3.30.470.20:FF:000005">
    <property type="entry name" value="Acetyl-CoA carboxylase 1"/>
    <property type="match status" value="1"/>
</dbReference>
<dbReference type="PROSITE" id="PS50979">
    <property type="entry name" value="BC"/>
    <property type="match status" value="1"/>
</dbReference>
<dbReference type="SUPFAM" id="SSF51246">
    <property type="entry name" value="Rudiment single hybrid motif"/>
    <property type="match status" value="1"/>
</dbReference>
<dbReference type="PROSITE" id="PS00866">
    <property type="entry name" value="CPSASE_1"/>
    <property type="match status" value="1"/>
</dbReference>
<dbReference type="SUPFAM" id="SSF56059">
    <property type="entry name" value="Glutathione synthetase ATP-binding domain-like"/>
    <property type="match status" value="1"/>
</dbReference>
<comment type="cofactor">
    <cofactor evidence="1">
        <name>biotin</name>
        <dbReference type="ChEBI" id="CHEBI:57586"/>
    </cofactor>
</comment>
<evidence type="ECO:0000259" key="19">
    <source>
        <dbReference type="PROSITE" id="PS50980"/>
    </source>
</evidence>
<dbReference type="GO" id="GO:0004075">
    <property type="term" value="F:biotin carboxylase activity"/>
    <property type="evidence" value="ECO:0007669"/>
    <property type="project" value="UniProtKB-EC"/>
</dbReference>
<evidence type="ECO:0000256" key="7">
    <source>
        <dbReference type="ARBA" id="ARBA00022840"/>
    </source>
</evidence>
<comment type="catalytic activity">
    <reaction evidence="13">
        <text>N(6)-biotinyl-L-lysyl-[protein] + hydrogencarbonate + ATP = N(6)-carboxybiotinyl-L-lysyl-[protein] + ADP + phosphate + H(+)</text>
        <dbReference type="Rhea" id="RHEA:13501"/>
        <dbReference type="Rhea" id="RHEA-COMP:10505"/>
        <dbReference type="Rhea" id="RHEA-COMP:10506"/>
        <dbReference type="ChEBI" id="CHEBI:15378"/>
        <dbReference type="ChEBI" id="CHEBI:17544"/>
        <dbReference type="ChEBI" id="CHEBI:30616"/>
        <dbReference type="ChEBI" id="CHEBI:43474"/>
        <dbReference type="ChEBI" id="CHEBI:83144"/>
        <dbReference type="ChEBI" id="CHEBI:83145"/>
        <dbReference type="ChEBI" id="CHEBI:456216"/>
        <dbReference type="EC" id="6.3.4.14"/>
    </reaction>
</comment>
<dbReference type="SMART" id="SM00878">
    <property type="entry name" value="Biotin_carb_C"/>
    <property type="match status" value="1"/>
</dbReference>
<reference evidence="21" key="1">
    <citation type="submission" date="2022-07" db="EMBL/GenBank/DDBJ databases">
        <title>Phylogenomic reconstructions and comparative analyses of Kickxellomycotina fungi.</title>
        <authorList>
            <person name="Reynolds N.K."/>
            <person name="Stajich J.E."/>
            <person name="Barry K."/>
            <person name="Grigoriev I.V."/>
            <person name="Crous P."/>
            <person name="Smith M.E."/>
        </authorList>
    </citation>
    <scope>NUCLEOTIDE SEQUENCE</scope>
    <source>
        <strain evidence="21">RSA 1196</strain>
    </source>
</reference>
<accession>A0A9W8AUU1</accession>
<dbReference type="InterPro" id="IPR034733">
    <property type="entry name" value="AcCoA_carboxyl_beta"/>
</dbReference>
<keyword evidence="7 14" id="KW-0067">ATP-binding</keyword>
<dbReference type="InterPro" id="IPR000089">
    <property type="entry name" value="Biotin_lipoyl"/>
</dbReference>
<dbReference type="InterPro" id="IPR013815">
    <property type="entry name" value="ATP_grasp_subdomain_1"/>
</dbReference>
<dbReference type="InterPro" id="IPR005479">
    <property type="entry name" value="CPAse_ATP-bd"/>
</dbReference>
<name>A0A9W8AUU1_9FUNG</name>
<keyword evidence="10" id="KW-0092">Biotin</keyword>
<evidence type="ECO:0000256" key="10">
    <source>
        <dbReference type="ARBA" id="ARBA00023267"/>
    </source>
</evidence>
<keyword evidence="9" id="KW-0275">Fatty acid biosynthesis</keyword>
<dbReference type="InterPro" id="IPR001882">
    <property type="entry name" value="Biotin_BS"/>
</dbReference>
<dbReference type="InterPro" id="IPR011054">
    <property type="entry name" value="Rudment_hybrid_motif"/>
</dbReference>
<dbReference type="Pfam" id="PF00289">
    <property type="entry name" value="Biotin_carb_N"/>
    <property type="match status" value="1"/>
</dbReference>
<feature type="domain" description="CoA carboxyltransferase N-terminal" evidence="19">
    <location>
        <begin position="1513"/>
        <end position="1853"/>
    </location>
</feature>
<evidence type="ECO:0000313" key="21">
    <source>
        <dbReference type="EMBL" id="KAJ1962721.1"/>
    </source>
</evidence>
<dbReference type="Gene3D" id="3.30.470.20">
    <property type="entry name" value="ATP-grasp fold, B domain"/>
    <property type="match status" value="1"/>
</dbReference>
<proteinExistence type="predicted"/>
<comment type="caution">
    <text evidence="21">The sequence shown here is derived from an EMBL/GenBank/DDBJ whole genome shotgun (WGS) entry which is preliminary data.</text>
</comment>
<protein>
    <submittedName>
        <fullName evidence="21">Acetyl-coenzyme-A carboxylase</fullName>
    </submittedName>
</protein>
<evidence type="ECO:0000256" key="4">
    <source>
        <dbReference type="ARBA" id="ARBA00022598"/>
    </source>
</evidence>
<dbReference type="Pfam" id="PF01039">
    <property type="entry name" value="Carboxyl_trans"/>
    <property type="match status" value="1"/>
</dbReference>
<dbReference type="InterPro" id="IPR011764">
    <property type="entry name" value="Biotin_carboxylation_dom"/>
</dbReference>
<dbReference type="InterPro" id="IPR049076">
    <property type="entry name" value="ACCA"/>
</dbReference>
<dbReference type="Gene3D" id="3.30.1490.20">
    <property type="entry name" value="ATP-grasp fold, A domain"/>
    <property type="match status" value="1"/>
</dbReference>
<dbReference type="SUPFAM" id="SSF52440">
    <property type="entry name" value="PreATP-grasp domain"/>
    <property type="match status" value="1"/>
</dbReference>
<dbReference type="CDD" id="cd06850">
    <property type="entry name" value="biotinyl_domain"/>
    <property type="match status" value="1"/>
</dbReference>
<evidence type="ECO:0000259" key="16">
    <source>
        <dbReference type="PROSITE" id="PS50968"/>
    </source>
</evidence>
<evidence type="ECO:0000256" key="11">
    <source>
        <dbReference type="ARBA" id="ARBA00023268"/>
    </source>
</evidence>
<dbReference type="FunFam" id="3.40.50.20:FF:000005">
    <property type="entry name" value="acetyl-CoA carboxylase isoform X2"/>
    <property type="match status" value="1"/>
</dbReference>
<dbReference type="FunFam" id="3.30.1490.20:FF:000003">
    <property type="entry name" value="acetyl-CoA carboxylase isoform X1"/>
    <property type="match status" value="1"/>
</dbReference>
<dbReference type="PANTHER" id="PTHR45728:SF3">
    <property type="entry name" value="ACETYL-COA CARBOXYLASE"/>
    <property type="match status" value="1"/>
</dbReference>
<sequence length="1921" mass="213830">MTLSNTAPFVGGNNLHVAPSSKIKSFVEEHGGHTVISKVLIANNGIAAVKEIRSVRKWAYETFGDERAVEFTVMATPEDLKVNAEYIRMADQCVEVPGGSNNNNYANVDLIVDIAERTRVHAVWAGWGHASENPRLPESLAASPQKIVFIGPPGSAMRSLGDKISSTIVAQSANVPTLSWSGDGIDETVVNEQGLLEVPPHAYRAATVMTAEEGLERARQVGYPVMIKASEGGGGKGIRKVEQEENFKAAFNQVLGEVPGSPVFIMKLAGDSRHLEVQILADQHGNAISLFGRDCSVQRRHQKIIEEAPVTIAKPDTFEKMEKAAVRLAKLVGYVSAGTVEYLYSHSDDKFYFLELNPRLQVEHPTTEMVSGVNLPASQLQVAMGIPLHRIRDVRLLYGLAPTGTSAIDFGFETPQSVETQRRPAPKGHVIAVRITAENPDAGFKPSSGMMHELNFRSSNNVWGYFSVGTSGGLHEFADSQFGHIFAYGHNRQQSRQNMVVALKELSIRGDFRTTVEYLIRLLETQAFTENTINTGWLDMLISAKLTAERPDTMLAVVCGATLKVHTLAEAKVNDFKKVLEKGQAPGRDLLRTVYTVEFIYEDVRYRFTATRYSPTGYTLFLNGSKVTVGVRPLTDGGLLILLDGRSHTTYAREEVGATRLLVDGKTCLLEQESDPTQLRSPSPGKLVRLLVDSGEHLRAGEAYAEIEVMKMYMPLVAGEDGIVQFIKQPGATLDAGDIIGILTLDDPSRVRHAQTFTGKLPSVGPPHFIGDKVHQRFRSTQQLLVWVLDGYDNQAFIPAGVKELAELLKQPDLPFLEFSETFAVLTSRLPTNLVNALQACYQEALVAPNIPAALNGNGTSASPSGQKLRRDSSASSMSGISDISVSRLGPFPATRLLTLIENQLASESQTNPTEAARLATVVQPLVDVITKYNDGLAGHEKQVYLDLFNRYLEIETLFDEGRRREEEMIMELRDQYKGEPDRMYEILLSHSAVASKNQLVLLLMDELSLLSQQGTLDEDYATVLKKMADLRNRRTSKVSLHARELLIQCQLPSLEERTHQVERMLRNAITESIYGAGEAHRTPSYDAIKDLVTTNFNVLDVLFAFFHHSDPWMQLAALEVYCRRSYQAYEILRMDYRTEDQPFSLHWQFALQDTLTSGASKSAVKTTESSSLFQKRIASVSDMNYLVDPQADWNSTIRRGGMASYASFAEVEANLPDLLDLFPLQASAEATAPSSANDPIGNVLYVAVQVPGDDPLEDDTWNTKLSALVTQFAGQLRERRIRRVTFLTLRFGQVPGYFTFREHTDYQEDPTIRHIEPALAYQIELPRLSNFDLKPVFVGNRQLHMYYAVGKQNTSDCRFFVRALVRPGRLNSPYQTVEYLISEGDRLINDILDALEIVGSSYPNSDCNHLFINFVPTFNVDQSQFEPALKGFLDRHGKRLWRLRVQSAEIKFSVQNAALDHPLTVRFVVTNKAMYIPQVDAYMEVRNAEGQWEYLSVDTTPGPLHGLPVNTPYQTKEWLQPRRYRAHIMGTAYVYDFPELFRQALKTAWDEACRQQAQLSRPPVLVQAQELALDDQGELQEVDREPGKNSCGMVAWLFTLFTPEYPNTGRQVVVIANDITFRIGSFGVEEDQLFYHASQLARKLGVPRIYLSANSGARIGLAEEVQRLFRVAWEDPEEPNKGHRYLYLSPEDYHTINCDPTKPSVVAQEIEEDGETRYRVMDIIGLNNSLGVENLRGSGLIAGETSRAYEDIFTLTLVTCRSVGIGAYLVRLGQRAIQNEGQPIILTGAPALNKVLGREVYASNLQLGGTQIMYKNGVSHLTAENDFVGIQKILGWLAYVPAKKGAPLPIMPSADPVDRDVAYEPPKGPSDPRCFLNGFYQEDPVSGTRTWLSGFFDRDSFVETLGGWARTVVVGRARLG</sequence>
<dbReference type="InterPro" id="IPR005481">
    <property type="entry name" value="BC-like_N"/>
</dbReference>
<keyword evidence="3" id="KW-0444">Lipid biosynthesis</keyword>
<dbReference type="Pfam" id="PF08326">
    <property type="entry name" value="ACC_central"/>
    <property type="match status" value="1"/>
</dbReference>
<dbReference type="InterPro" id="IPR049074">
    <property type="entry name" value="ACCA_BT"/>
</dbReference>
<evidence type="ECO:0000256" key="8">
    <source>
        <dbReference type="ARBA" id="ARBA00023098"/>
    </source>
</evidence>
<dbReference type="Gene3D" id="3.90.1770.10">
    <property type="entry name" value="PreATP-grasp domain"/>
    <property type="match status" value="1"/>
</dbReference>
<keyword evidence="4" id="KW-0436">Ligase</keyword>
<dbReference type="Gene3D" id="2.40.460.10">
    <property type="entry name" value="Biotin dependent carboxylase carboxyltransferase"/>
    <property type="match status" value="1"/>
</dbReference>
<dbReference type="SUPFAM" id="SSF51230">
    <property type="entry name" value="Single hybrid motif"/>
    <property type="match status" value="1"/>
</dbReference>
<dbReference type="GO" id="GO:0046872">
    <property type="term" value="F:metal ion binding"/>
    <property type="evidence" value="ECO:0007669"/>
    <property type="project" value="InterPro"/>
</dbReference>
<keyword evidence="5 14" id="KW-0547">Nucleotide-binding</keyword>
<dbReference type="InterPro" id="IPR005482">
    <property type="entry name" value="Biotin_COase_C"/>
</dbReference>
<dbReference type="PROSITE" id="PS00188">
    <property type="entry name" value="BIOTIN"/>
    <property type="match status" value="1"/>
</dbReference>
<dbReference type="Proteomes" id="UP001150925">
    <property type="component" value="Unassembled WGS sequence"/>
</dbReference>
<keyword evidence="22" id="KW-1185">Reference proteome</keyword>
<feature type="domain" description="ATP-grasp" evidence="17">
    <location>
        <begin position="192"/>
        <end position="384"/>
    </location>
</feature>
<evidence type="ECO:0000259" key="20">
    <source>
        <dbReference type="PROSITE" id="PS50989"/>
    </source>
</evidence>
<dbReference type="FunFam" id="2.40.460.10:FF:000001">
    <property type="entry name" value="Acetyl-CoA carboxylase 1"/>
    <property type="match status" value="1"/>
</dbReference>
<dbReference type="GO" id="GO:0006633">
    <property type="term" value="P:fatty acid biosynthetic process"/>
    <property type="evidence" value="ECO:0007669"/>
    <property type="project" value="UniProtKB-KW"/>
</dbReference>
<gene>
    <name evidence="21" type="primary">ACC1</name>
    <name evidence="21" type="ORF">IWQ62_003439</name>
</gene>
<evidence type="ECO:0000256" key="6">
    <source>
        <dbReference type="ARBA" id="ARBA00022832"/>
    </source>
</evidence>
<organism evidence="21 22">
    <name type="scientific">Dispira parvispora</name>
    <dbReference type="NCBI Taxonomy" id="1520584"/>
    <lineage>
        <taxon>Eukaryota</taxon>
        <taxon>Fungi</taxon>
        <taxon>Fungi incertae sedis</taxon>
        <taxon>Zoopagomycota</taxon>
        <taxon>Kickxellomycotina</taxon>
        <taxon>Dimargaritomycetes</taxon>
        <taxon>Dimargaritales</taxon>
        <taxon>Dimargaritaceae</taxon>
        <taxon>Dispira</taxon>
    </lineage>
</organism>
<dbReference type="PROSITE" id="PS50980">
    <property type="entry name" value="COA_CT_NTER"/>
    <property type="match status" value="1"/>
</dbReference>
<dbReference type="PANTHER" id="PTHR45728">
    <property type="entry name" value="ACETYL-COA CARBOXYLASE, ISOFORM A"/>
    <property type="match status" value="1"/>
</dbReference>
<evidence type="ECO:0000313" key="22">
    <source>
        <dbReference type="Proteomes" id="UP001150925"/>
    </source>
</evidence>
<dbReference type="InterPro" id="IPR011053">
    <property type="entry name" value="Single_hybrid_motif"/>
</dbReference>